<evidence type="ECO:0000313" key="2">
    <source>
        <dbReference type="EMBL" id="EGH29799.1"/>
    </source>
</evidence>
<dbReference type="GO" id="GO:0000166">
    <property type="term" value="F:nucleotide binding"/>
    <property type="evidence" value="ECO:0007669"/>
    <property type="project" value="InterPro"/>
</dbReference>
<dbReference type="EMBL" id="AEAH01000602">
    <property type="protein sequence ID" value="EGH29799.1"/>
    <property type="molecule type" value="Genomic_DNA"/>
</dbReference>
<protein>
    <submittedName>
        <fullName evidence="2">Dehydrogenase</fullName>
    </submittedName>
</protein>
<sequence length="77" mass="8324">MAALKVGIVGLGAQMQENLLPTLLQMPDIRIVSVCDSDRGRAEQINRFVSNVMITDDFDDMLANAGLDAVVMAFPLS</sequence>
<dbReference type="SUPFAM" id="SSF51735">
    <property type="entry name" value="NAD(P)-binding Rossmann-fold domains"/>
    <property type="match status" value="1"/>
</dbReference>
<comment type="caution">
    <text evidence="2">The sequence shown here is derived from an EMBL/GenBank/DDBJ whole genome shotgun (WGS) entry which is preliminary data.</text>
</comment>
<gene>
    <name evidence="2" type="ORF">PSYJA_12830</name>
</gene>
<evidence type="ECO:0000259" key="1">
    <source>
        <dbReference type="Pfam" id="PF01408"/>
    </source>
</evidence>
<reference evidence="2 3" key="1">
    <citation type="journal article" date="2011" name="PLoS Pathog.">
        <title>Dynamic evolution of pathogenicity revealed by sequencing and comparative genomics of 19 Pseudomonas syringae isolates.</title>
        <authorList>
            <person name="Baltrus D.A."/>
            <person name="Nishimura M.T."/>
            <person name="Romanchuk A."/>
            <person name="Chang J.H."/>
            <person name="Mukhtar M.S."/>
            <person name="Cherkis K."/>
            <person name="Roach J."/>
            <person name="Grant S.R."/>
            <person name="Jones C.D."/>
            <person name="Dangl J.L."/>
        </authorList>
    </citation>
    <scope>NUCLEOTIDE SEQUENCE [LARGE SCALE GENOMIC DNA]</scope>
    <source>
        <strain evidence="3">M301072PT</strain>
    </source>
</reference>
<proteinExistence type="predicted"/>
<dbReference type="PANTHER" id="PTHR43708">
    <property type="entry name" value="CONSERVED EXPRESSED OXIDOREDUCTASE (EUROFUNG)"/>
    <property type="match status" value="1"/>
</dbReference>
<dbReference type="InterPro" id="IPR051317">
    <property type="entry name" value="Gfo/Idh/MocA_oxidoreduct"/>
</dbReference>
<name>F3FHW3_PSESX</name>
<dbReference type="Proteomes" id="UP000004471">
    <property type="component" value="Unassembled WGS sequence"/>
</dbReference>
<dbReference type="Gene3D" id="3.40.50.720">
    <property type="entry name" value="NAD(P)-binding Rossmann-like Domain"/>
    <property type="match status" value="1"/>
</dbReference>
<dbReference type="HOGENOM" id="CLU_2643993_0_0_6"/>
<dbReference type="Pfam" id="PF01408">
    <property type="entry name" value="GFO_IDH_MocA"/>
    <property type="match status" value="1"/>
</dbReference>
<organism evidence="2 3">
    <name type="scientific">Pseudomonas syringae pv. japonica str. M301072</name>
    <dbReference type="NCBI Taxonomy" id="629262"/>
    <lineage>
        <taxon>Bacteria</taxon>
        <taxon>Pseudomonadati</taxon>
        <taxon>Pseudomonadota</taxon>
        <taxon>Gammaproteobacteria</taxon>
        <taxon>Pseudomonadales</taxon>
        <taxon>Pseudomonadaceae</taxon>
        <taxon>Pseudomonas</taxon>
        <taxon>Pseudomonas syringae</taxon>
    </lineage>
</organism>
<feature type="non-terminal residue" evidence="2">
    <location>
        <position position="77"/>
    </location>
</feature>
<dbReference type="InterPro" id="IPR000683">
    <property type="entry name" value="Gfo/Idh/MocA-like_OxRdtase_N"/>
</dbReference>
<dbReference type="AlphaFoldDB" id="F3FHW3"/>
<dbReference type="InterPro" id="IPR036291">
    <property type="entry name" value="NAD(P)-bd_dom_sf"/>
</dbReference>
<accession>F3FHW3</accession>
<dbReference type="PANTHER" id="PTHR43708:SF8">
    <property type="entry name" value="OXIDOREDUCTASE"/>
    <property type="match status" value="1"/>
</dbReference>
<evidence type="ECO:0000313" key="3">
    <source>
        <dbReference type="Proteomes" id="UP000004471"/>
    </source>
</evidence>
<feature type="domain" description="Gfo/Idh/MocA-like oxidoreductase N-terminal" evidence="1">
    <location>
        <begin position="4"/>
        <end position="75"/>
    </location>
</feature>